<comment type="caution">
    <text evidence="2">The sequence shown here is derived from an EMBL/GenBank/DDBJ whole genome shotgun (WGS) entry which is preliminary data.</text>
</comment>
<reference evidence="2" key="1">
    <citation type="submission" date="2019-08" db="EMBL/GenBank/DDBJ databases">
        <title>The improved chromosome-level genome for the pearl oyster Pinctada fucata martensii using PacBio sequencing and Hi-C.</title>
        <authorList>
            <person name="Zheng Z."/>
        </authorList>
    </citation>
    <scope>NUCLEOTIDE SEQUENCE</scope>
    <source>
        <strain evidence="2">ZZ-2019</strain>
        <tissue evidence="2">Adductor muscle</tissue>
    </source>
</reference>
<dbReference type="PANTHER" id="PTHR46989">
    <property type="entry name" value="USP DOMAIN-CONTAINING PROTEIN"/>
    <property type="match status" value="1"/>
</dbReference>
<dbReference type="EMBL" id="VSWD01000005">
    <property type="protein sequence ID" value="KAK3103742.1"/>
    <property type="molecule type" value="Genomic_DNA"/>
</dbReference>
<dbReference type="Pfam" id="PF00582">
    <property type="entry name" value="Usp"/>
    <property type="match status" value="1"/>
</dbReference>
<dbReference type="InterPro" id="IPR006015">
    <property type="entry name" value="Universal_stress_UspA"/>
</dbReference>
<dbReference type="SUPFAM" id="SSF52402">
    <property type="entry name" value="Adenine nucleotide alpha hydrolases-like"/>
    <property type="match status" value="1"/>
</dbReference>
<proteinExistence type="predicted"/>
<name>A0AA89CBF7_PINIB</name>
<evidence type="ECO:0000259" key="1">
    <source>
        <dbReference type="Pfam" id="PF00582"/>
    </source>
</evidence>
<feature type="domain" description="UspA" evidence="1">
    <location>
        <begin position="11"/>
        <end position="94"/>
    </location>
</feature>
<accession>A0AA89CBF7</accession>
<dbReference type="PANTHER" id="PTHR46989:SF3">
    <property type="entry name" value="USPA DOMAIN-CONTAINING PROTEIN"/>
    <property type="match status" value="1"/>
</dbReference>
<protein>
    <recommendedName>
        <fullName evidence="1">UspA domain-containing protein</fullName>
    </recommendedName>
</protein>
<evidence type="ECO:0000313" key="3">
    <source>
        <dbReference type="Proteomes" id="UP001186944"/>
    </source>
</evidence>
<gene>
    <name evidence="2" type="ORF">FSP39_021522</name>
</gene>
<dbReference type="PRINTS" id="PR01438">
    <property type="entry name" value="UNVRSLSTRESS"/>
</dbReference>
<dbReference type="InterPro" id="IPR014729">
    <property type="entry name" value="Rossmann-like_a/b/a_fold"/>
</dbReference>
<dbReference type="InterPro" id="IPR006016">
    <property type="entry name" value="UspA"/>
</dbReference>
<dbReference type="AlphaFoldDB" id="A0AA89CBF7"/>
<dbReference type="Gene3D" id="3.40.50.620">
    <property type="entry name" value="HUPs"/>
    <property type="match status" value="1"/>
</dbReference>
<dbReference type="Proteomes" id="UP001186944">
    <property type="component" value="Unassembled WGS sequence"/>
</dbReference>
<sequence>MDHDLFKELVQKEVKRIEAELIEFAKYMRELKVSGEVKSTHAHKPGEGVISTADKEKASLIITGSRGLGKIRRTFLGSCSDYILHHASCPVLVCTGEHHLTEK</sequence>
<organism evidence="2 3">
    <name type="scientific">Pinctada imbricata</name>
    <name type="common">Atlantic pearl-oyster</name>
    <name type="synonym">Pinctada martensii</name>
    <dbReference type="NCBI Taxonomy" id="66713"/>
    <lineage>
        <taxon>Eukaryota</taxon>
        <taxon>Metazoa</taxon>
        <taxon>Spiralia</taxon>
        <taxon>Lophotrochozoa</taxon>
        <taxon>Mollusca</taxon>
        <taxon>Bivalvia</taxon>
        <taxon>Autobranchia</taxon>
        <taxon>Pteriomorphia</taxon>
        <taxon>Pterioida</taxon>
        <taxon>Pterioidea</taxon>
        <taxon>Pteriidae</taxon>
        <taxon>Pinctada</taxon>
    </lineage>
</organism>
<evidence type="ECO:0000313" key="2">
    <source>
        <dbReference type="EMBL" id="KAK3103742.1"/>
    </source>
</evidence>
<keyword evidence="3" id="KW-1185">Reference proteome</keyword>
<dbReference type="CDD" id="cd23659">
    <property type="entry name" value="USP_At3g01520-like"/>
    <property type="match status" value="1"/>
</dbReference>